<reference evidence="1" key="1">
    <citation type="submission" date="2020-11" db="EMBL/GenBank/DDBJ databases">
        <authorList>
            <consortium name="DOE Joint Genome Institute"/>
            <person name="Ahrendt S."/>
            <person name="Riley R."/>
            <person name="Andreopoulos W."/>
            <person name="LaButti K."/>
            <person name="Pangilinan J."/>
            <person name="Ruiz-duenas F.J."/>
            <person name="Barrasa J.M."/>
            <person name="Sanchez-Garcia M."/>
            <person name="Camarero S."/>
            <person name="Miyauchi S."/>
            <person name="Serrano A."/>
            <person name="Linde D."/>
            <person name="Babiker R."/>
            <person name="Drula E."/>
            <person name="Ayuso-Fernandez I."/>
            <person name="Pacheco R."/>
            <person name="Padilla G."/>
            <person name="Ferreira P."/>
            <person name="Barriuso J."/>
            <person name="Kellner H."/>
            <person name="Castanera R."/>
            <person name="Alfaro M."/>
            <person name="Ramirez L."/>
            <person name="Pisabarro A.G."/>
            <person name="Kuo A."/>
            <person name="Tritt A."/>
            <person name="Lipzen A."/>
            <person name="He G."/>
            <person name="Yan M."/>
            <person name="Ng V."/>
            <person name="Cullen D."/>
            <person name="Martin F."/>
            <person name="Rosso M.-N."/>
            <person name="Henrissat B."/>
            <person name="Hibbett D."/>
            <person name="Martinez A.T."/>
            <person name="Grigoriev I.V."/>
        </authorList>
    </citation>
    <scope>NUCLEOTIDE SEQUENCE</scope>
    <source>
        <strain evidence="1">AH 44721</strain>
    </source>
</reference>
<dbReference type="OrthoDB" id="3070804at2759"/>
<evidence type="ECO:0000313" key="2">
    <source>
        <dbReference type="Proteomes" id="UP000724874"/>
    </source>
</evidence>
<accession>A0A9P5NVD1</accession>
<gene>
    <name evidence="1" type="ORF">CPB84DRAFT_1822354</name>
</gene>
<sequence length="362" mass="39115">MSRRNLRDLLPNPFADCVFFQSSSNELVVYSPTAGQHVVITCLLLGTSVSTQIVEALSGDIFAFCHKFPSACQFSLNLTTLAKTVTLFSSYPNLPTTASSSLPSMGTILADFLLNAAPIQGPYFEGYCGEHRIDYPSVLQLAGVPSEGNCLPGLITLAMFRGHLCTYANPRWSRSHAQLDEDAGDVSKSITAPLRSRAKPRHHKKVVGSVTLPAAAGDAVKPSQVPFNVSTGGGTSQSSNAIAGLSHLSDAGPDSDRLTRERELLARLAGNGIYSSDMHGTLVNHSSVQGLVHQITNLQFREVKERLERIRKFDKVIVATVIHVTASLKIAGIMIQSRKWEDTDGHVDQHDVEAYASTTERG</sequence>
<protein>
    <submittedName>
        <fullName evidence="1">Uncharacterized protein</fullName>
    </submittedName>
</protein>
<dbReference type="EMBL" id="JADNYJ010000013">
    <property type="protein sequence ID" value="KAF8907929.1"/>
    <property type="molecule type" value="Genomic_DNA"/>
</dbReference>
<organism evidence="1 2">
    <name type="scientific">Gymnopilus junonius</name>
    <name type="common">Spectacular rustgill mushroom</name>
    <name type="synonym">Gymnopilus spectabilis subsp. junonius</name>
    <dbReference type="NCBI Taxonomy" id="109634"/>
    <lineage>
        <taxon>Eukaryota</taxon>
        <taxon>Fungi</taxon>
        <taxon>Dikarya</taxon>
        <taxon>Basidiomycota</taxon>
        <taxon>Agaricomycotina</taxon>
        <taxon>Agaricomycetes</taxon>
        <taxon>Agaricomycetidae</taxon>
        <taxon>Agaricales</taxon>
        <taxon>Agaricineae</taxon>
        <taxon>Hymenogastraceae</taxon>
        <taxon>Gymnopilus</taxon>
    </lineage>
</organism>
<proteinExistence type="predicted"/>
<comment type="caution">
    <text evidence="1">The sequence shown here is derived from an EMBL/GenBank/DDBJ whole genome shotgun (WGS) entry which is preliminary data.</text>
</comment>
<dbReference type="AlphaFoldDB" id="A0A9P5NVD1"/>
<keyword evidence="2" id="KW-1185">Reference proteome</keyword>
<evidence type="ECO:0000313" key="1">
    <source>
        <dbReference type="EMBL" id="KAF8907929.1"/>
    </source>
</evidence>
<name>A0A9P5NVD1_GYMJU</name>
<dbReference type="Proteomes" id="UP000724874">
    <property type="component" value="Unassembled WGS sequence"/>
</dbReference>